<sequence>MVSLRTASEKTGLSYECLRQLCINGEIVHMRSGVKYLVNLKKLEEYLDVGKGVK</sequence>
<evidence type="ECO:0000313" key="1">
    <source>
        <dbReference type="EMBL" id="MZS89892.1"/>
    </source>
</evidence>
<reference evidence="1 3" key="1">
    <citation type="journal article" date="2019" name="Nat. Med.">
        <title>A library of human gut bacterial isolates paired with longitudinal multiomics data enables mechanistic microbiome research.</title>
        <authorList>
            <person name="Poyet M."/>
            <person name="Groussin M."/>
            <person name="Gibbons S.M."/>
            <person name="Avila-Pacheco J."/>
            <person name="Jiang X."/>
            <person name="Kearney S.M."/>
            <person name="Perrotta A.R."/>
            <person name="Berdy B."/>
            <person name="Zhao S."/>
            <person name="Lieberman T.D."/>
            <person name="Swanson P.K."/>
            <person name="Smith M."/>
            <person name="Roesemann S."/>
            <person name="Alexander J.E."/>
            <person name="Rich S.A."/>
            <person name="Livny J."/>
            <person name="Vlamakis H."/>
            <person name="Clish C."/>
            <person name="Bullock K."/>
            <person name="Deik A."/>
            <person name="Scott J."/>
            <person name="Pierce K.A."/>
            <person name="Xavier R.J."/>
            <person name="Alm E.J."/>
        </authorList>
    </citation>
    <scope>NUCLEOTIDE SEQUENCE [LARGE SCALE GENOMIC DNA]</scope>
    <source>
        <strain evidence="1 3">BIOML-A12</strain>
    </source>
</reference>
<organism evidence="1 3">
    <name type="scientific">Blautia wexlerae</name>
    <dbReference type="NCBI Taxonomy" id="418240"/>
    <lineage>
        <taxon>Bacteria</taxon>
        <taxon>Bacillati</taxon>
        <taxon>Bacillota</taxon>
        <taxon>Clostridia</taxon>
        <taxon>Lachnospirales</taxon>
        <taxon>Lachnospiraceae</taxon>
        <taxon>Blautia</taxon>
    </lineage>
</organism>
<dbReference type="EMBL" id="JAAIPF010000036">
    <property type="protein sequence ID" value="NSF74871.1"/>
    <property type="molecule type" value="Genomic_DNA"/>
</dbReference>
<accession>A0A6L8XVK9</accession>
<reference evidence="2 4" key="2">
    <citation type="journal article" date="2020" name="Cell Host Microbe">
        <title>Functional and Genomic Variation between Human-Derived Isolates of Lachnospiraceae Reveals Inter- and Intra-Species Diversity.</title>
        <authorList>
            <person name="Sorbara M.T."/>
            <person name="Littmann E.R."/>
            <person name="Fontana E."/>
            <person name="Moody T.U."/>
            <person name="Kohout C.E."/>
            <person name="Gjonbalaj M."/>
            <person name="Eaton V."/>
            <person name="Seok R."/>
            <person name="Leiner I.M."/>
            <person name="Pamer E.G."/>
        </authorList>
    </citation>
    <scope>NUCLEOTIDE SEQUENCE [LARGE SCALE GENOMIC DNA]</scope>
    <source>
        <strain evidence="2 4">MSK.20.11</strain>
    </source>
</reference>
<protein>
    <submittedName>
        <fullName evidence="1">DNA-binding protein</fullName>
    </submittedName>
    <submittedName>
        <fullName evidence="2">Helix-turn-helix domain-containing protein</fullName>
    </submittedName>
</protein>
<reference evidence="2" key="3">
    <citation type="submission" date="2020-02" db="EMBL/GenBank/DDBJ databases">
        <authorList>
            <person name="Littmann E."/>
            <person name="Sorbara M."/>
        </authorList>
    </citation>
    <scope>NUCLEOTIDE SEQUENCE</scope>
    <source>
        <strain evidence="2">MSK.20.11</strain>
    </source>
</reference>
<evidence type="ECO:0000313" key="4">
    <source>
        <dbReference type="Proteomes" id="UP000822152"/>
    </source>
</evidence>
<dbReference type="Proteomes" id="UP000477156">
    <property type="component" value="Unassembled WGS sequence"/>
</dbReference>
<dbReference type="EMBL" id="WWVF01000024">
    <property type="protein sequence ID" value="MZS89892.1"/>
    <property type="molecule type" value="Genomic_DNA"/>
</dbReference>
<keyword evidence="4" id="KW-1185">Reference proteome</keyword>
<name>A0A6L8XVK9_9FIRM</name>
<gene>
    <name evidence="2" type="ORF">G4952_13895</name>
    <name evidence="1" type="ORF">GT712_12630</name>
</gene>
<evidence type="ECO:0000313" key="2">
    <source>
        <dbReference type="EMBL" id="NSF74871.1"/>
    </source>
</evidence>
<proteinExistence type="predicted"/>
<comment type="caution">
    <text evidence="1">The sequence shown here is derived from an EMBL/GenBank/DDBJ whole genome shotgun (WGS) entry which is preliminary data.</text>
</comment>
<keyword evidence="1" id="KW-0238">DNA-binding</keyword>
<dbReference type="GO" id="GO:0003677">
    <property type="term" value="F:DNA binding"/>
    <property type="evidence" value="ECO:0007669"/>
    <property type="project" value="UniProtKB-KW"/>
</dbReference>
<evidence type="ECO:0000313" key="3">
    <source>
        <dbReference type="Proteomes" id="UP000477156"/>
    </source>
</evidence>
<dbReference type="Proteomes" id="UP000822152">
    <property type="component" value="Unassembled WGS sequence"/>
</dbReference>
<dbReference type="AlphaFoldDB" id="A0A6L8XVK9"/>